<dbReference type="HOGENOM" id="CLU_005912_9_0_3"/>
<feature type="transmembrane region" description="Helical" evidence="9">
    <location>
        <begin position="63"/>
        <end position="84"/>
    </location>
</feature>
<feature type="transmembrane region" description="Helical" evidence="9">
    <location>
        <begin position="38"/>
        <end position="56"/>
    </location>
</feature>
<dbReference type="InterPro" id="IPR038770">
    <property type="entry name" value="Na+/solute_symporter_sf"/>
</dbReference>
<keyword evidence="3" id="KW-0050">Antiport</keyword>
<evidence type="ECO:0000256" key="3">
    <source>
        <dbReference type="ARBA" id="ARBA00022449"/>
    </source>
</evidence>
<dbReference type="InterPro" id="IPR006153">
    <property type="entry name" value="Cation/H_exchanger_TM"/>
</dbReference>
<dbReference type="PANTHER" id="PTHR32507:SF7">
    <property type="entry name" value="K(+)_H(+) ANTIPORTER NHAP2"/>
    <property type="match status" value="1"/>
</dbReference>
<protein>
    <submittedName>
        <fullName evidence="11">Putative Na+/H+ antiporter, CPA1 family</fullName>
    </submittedName>
</protein>
<evidence type="ECO:0000313" key="11">
    <source>
        <dbReference type="EMBL" id="CAE22148.1"/>
    </source>
</evidence>
<dbReference type="GO" id="GO:0015297">
    <property type="term" value="F:antiporter activity"/>
    <property type="evidence" value="ECO:0007669"/>
    <property type="project" value="UniProtKB-KW"/>
</dbReference>
<feature type="domain" description="Cation/H+ exchanger transmembrane" evidence="10">
    <location>
        <begin position="50"/>
        <end position="438"/>
    </location>
</feature>
<dbReference type="GO" id="GO:0005886">
    <property type="term" value="C:plasma membrane"/>
    <property type="evidence" value="ECO:0007669"/>
    <property type="project" value="UniProtKB-SubCell"/>
</dbReference>
<feature type="transmembrane region" description="Helical" evidence="9">
    <location>
        <begin position="416"/>
        <end position="437"/>
    </location>
</feature>
<accession>Q7V4H7</accession>
<evidence type="ECO:0000256" key="1">
    <source>
        <dbReference type="ARBA" id="ARBA00004651"/>
    </source>
</evidence>
<reference evidence="11 12" key="1">
    <citation type="journal article" date="2003" name="Nature">
        <title>Genome divergence in two Prochlorococcus ecotypes reflects oceanic niche differentiation.</title>
        <authorList>
            <person name="Rocap G."/>
            <person name="Larimer F.W."/>
            <person name="Lamerdin J.E."/>
            <person name="Malfatti S."/>
            <person name="Chain P."/>
            <person name="Ahlgren N.A."/>
            <person name="Arellano A."/>
            <person name="Coleman M."/>
            <person name="Hauser L."/>
            <person name="Hess W.R."/>
            <person name="Johnson Z.I."/>
            <person name="Land M.L."/>
            <person name="Lindell D."/>
            <person name="Post A.F."/>
            <person name="Regala W."/>
            <person name="Shah M."/>
            <person name="Shaw S.L."/>
            <person name="Steglich C."/>
            <person name="Sullivan M.B."/>
            <person name="Ting C.S."/>
            <person name="Tolonen A."/>
            <person name="Webb E.A."/>
            <person name="Zinser E.R."/>
            <person name="Chisholm S.W."/>
        </authorList>
    </citation>
    <scope>NUCLEOTIDE SEQUENCE [LARGE SCALE GENOMIC DNA]</scope>
    <source>
        <strain evidence="12">MIT 9313</strain>
    </source>
</reference>
<feature type="transmembrane region" description="Helical" evidence="9">
    <location>
        <begin position="273"/>
        <end position="292"/>
    </location>
</feature>
<dbReference type="AlphaFoldDB" id="Q7V4H7"/>
<proteinExistence type="predicted"/>
<organism evidence="11 12">
    <name type="scientific">Prochlorococcus marinus (strain MIT 9313)</name>
    <dbReference type="NCBI Taxonomy" id="74547"/>
    <lineage>
        <taxon>Bacteria</taxon>
        <taxon>Bacillati</taxon>
        <taxon>Cyanobacteriota</taxon>
        <taxon>Cyanophyceae</taxon>
        <taxon>Synechococcales</taxon>
        <taxon>Prochlorococcaceae</taxon>
        <taxon>Prochlorococcus</taxon>
    </lineage>
</organism>
<feature type="transmembrane region" description="Helical" evidence="9">
    <location>
        <begin position="210"/>
        <end position="228"/>
    </location>
</feature>
<evidence type="ECO:0000256" key="5">
    <source>
        <dbReference type="ARBA" id="ARBA00022692"/>
    </source>
</evidence>
<keyword evidence="7" id="KW-0406">Ion transport</keyword>
<dbReference type="Gene3D" id="1.20.1530.20">
    <property type="match status" value="1"/>
</dbReference>
<sequence>MRAAVAFAGADVSAMTWFSLRLRLEPPQEHQHSDLGHSLALYFLAFGALLLVAVLLDDMAARVRVPGILMVLILGLLVDNHLTVASDAADALPPLLSLVHADQITQAALVLVLFFGGLTTNWAEMRSVIPSALRLASFGALFTALLITLAMLGFGLAEGSAGWVVLFPQALFVGAMLSSTDASATFALLRPLAGRLPKPVLDLIETESGFNDPVAVVLAGVAMALAGGEGVAPAALVTVVLRQFLLGILLGFLGGSLTTQVLGSRRSLNTNSMLPVVSLALLMVLAGGTTLMGGSALLAAYVAGLVLGNGSSTDQLVLAEAHSSFAKMAELLLFLCMGLVVSPEDVVRAAGGAFLLFLLMQVVRWLIVHFLLLRSSFSLGQRTFVCWAGLRGAVPIALAIQVWASSSVSWGKTMPPLALAVVLFGLLFQGFALVPIANRLGLASPLKAPLSAP</sequence>
<keyword evidence="8 9" id="KW-0472">Membrane</keyword>
<keyword evidence="12" id="KW-1185">Reference proteome</keyword>
<dbReference type="KEGG" id="pmt:PMT_1974"/>
<evidence type="ECO:0000313" key="12">
    <source>
        <dbReference type="Proteomes" id="UP000001423"/>
    </source>
</evidence>
<evidence type="ECO:0000256" key="9">
    <source>
        <dbReference type="SAM" id="Phobius"/>
    </source>
</evidence>
<evidence type="ECO:0000256" key="4">
    <source>
        <dbReference type="ARBA" id="ARBA00022475"/>
    </source>
</evidence>
<gene>
    <name evidence="11" type="ordered locus">PMT_1974</name>
</gene>
<name>Q7V4H7_PROMM</name>
<feature type="transmembrane region" description="Helical" evidence="9">
    <location>
        <begin position="234"/>
        <end position="253"/>
    </location>
</feature>
<feature type="transmembrane region" description="Helical" evidence="9">
    <location>
        <begin position="135"/>
        <end position="157"/>
    </location>
</feature>
<keyword evidence="2" id="KW-0813">Transport</keyword>
<dbReference type="Pfam" id="PF00999">
    <property type="entry name" value="Na_H_Exchanger"/>
    <property type="match status" value="1"/>
</dbReference>
<dbReference type="eggNOG" id="COG3263">
    <property type="taxonomic scope" value="Bacteria"/>
</dbReference>
<comment type="subcellular location">
    <subcellularLocation>
        <location evidence="1">Cell membrane</location>
        <topology evidence="1">Multi-pass membrane protein</topology>
    </subcellularLocation>
</comment>
<feature type="transmembrane region" description="Helical" evidence="9">
    <location>
        <begin position="163"/>
        <end position="189"/>
    </location>
</feature>
<dbReference type="PANTHER" id="PTHR32507">
    <property type="entry name" value="NA(+)/H(+) ANTIPORTER 1"/>
    <property type="match status" value="1"/>
</dbReference>
<feature type="transmembrane region" description="Helical" evidence="9">
    <location>
        <begin position="384"/>
        <end position="404"/>
    </location>
</feature>
<evidence type="ECO:0000256" key="6">
    <source>
        <dbReference type="ARBA" id="ARBA00022989"/>
    </source>
</evidence>
<keyword evidence="5 9" id="KW-0812">Transmembrane</keyword>
<keyword evidence="4" id="KW-1003">Cell membrane</keyword>
<dbReference type="Proteomes" id="UP000001423">
    <property type="component" value="Chromosome"/>
</dbReference>
<evidence type="ECO:0000256" key="2">
    <source>
        <dbReference type="ARBA" id="ARBA00022448"/>
    </source>
</evidence>
<keyword evidence="6 9" id="KW-1133">Transmembrane helix</keyword>
<feature type="transmembrane region" description="Helical" evidence="9">
    <location>
        <begin position="349"/>
        <end position="372"/>
    </location>
</feature>
<dbReference type="GO" id="GO:1902600">
    <property type="term" value="P:proton transmembrane transport"/>
    <property type="evidence" value="ECO:0007669"/>
    <property type="project" value="InterPro"/>
</dbReference>
<evidence type="ECO:0000256" key="7">
    <source>
        <dbReference type="ARBA" id="ARBA00023065"/>
    </source>
</evidence>
<evidence type="ECO:0000256" key="8">
    <source>
        <dbReference type="ARBA" id="ARBA00023136"/>
    </source>
</evidence>
<feature type="transmembrane region" description="Helical" evidence="9">
    <location>
        <begin position="104"/>
        <end position="123"/>
    </location>
</feature>
<evidence type="ECO:0000259" key="10">
    <source>
        <dbReference type="Pfam" id="PF00999"/>
    </source>
</evidence>
<dbReference type="EMBL" id="BX548175">
    <property type="protein sequence ID" value="CAE22148.1"/>
    <property type="molecule type" value="Genomic_DNA"/>
</dbReference>